<organism evidence="2 3">
    <name type="scientific">Chelativorans composti</name>
    <dbReference type="NCBI Taxonomy" id="768533"/>
    <lineage>
        <taxon>Bacteria</taxon>
        <taxon>Pseudomonadati</taxon>
        <taxon>Pseudomonadota</taxon>
        <taxon>Alphaproteobacteria</taxon>
        <taxon>Hyphomicrobiales</taxon>
        <taxon>Phyllobacteriaceae</taxon>
        <taxon>Chelativorans</taxon>
    </lineage>
</organism>
<feature type="compositionally biased region" description="Low complexity" evidence="1">
    <location>
        <begin position="535"/>
        <end position="550"/>
    </location>
</feature>
<dbReference type="RefSeq" id="WP_345098531.1">
    <property type="nucleotide sequence ID" value="NZ_BAABGS010000017.1"/>
</dbReference>
<evidence type="ECO:0000313" key="2">
    <source>
        <dbReference type="EMBL" id="MFD2261074.1"/>
    </source>
</evidence>
<comment type="caution">
    <text evidence="2">The sequence shown here is derived from an EMBL/GenBank/DDBJ whole genome shotgun (WGS) entry which is preliminary data.</text>
</comment>
<name>A0ABW5DM80_9HYPH</name>
<gene>
    <name evidence="2" type="ORF">ACFSMZ_15095</name>
</gene>
<protein>
    <recommendedName>
        <fullName evidence="4">Portal protein</fullName>
    </recommendedName>
</protein>
<evidence type="ECO:0000256" key="1">
    <source>
        <dbReference type="SAM" id="MobiDB-lite"/>
    </source>
</evidence>
<dbReference type="EMBL" id="JBHUIR010000059">
    <property type="protein sequence ID" value="MFD2261074.1"/>
    <property type="molecule type" value="Genomic_DNA"/>
</dbReference>
<accession>A0ABW5DM80</accession>
<keyword evidence="3" id="KW-1185">Reference proteome</keyword>
<reference evidence="3" key="1">
    <citation type="journal article" date="2019" name="Int. J. Syst. Evol. Microbiol.">
        <title>The Global Catalogue of Microorganisms (GCM) 10K type strain sequencing project: providing services to taxonomists for standard genome sequencing and annotation.</title>
        <authorList>
            <consortium name="The Broad Institute Genomics Platform"/>
            <consortium name="The Broad Institute Genome Sequencing Center for Infectious Disease"/>
            <person name="Wu L."/>
            <person name="Ma J."/>
        </authorList>
    </citation>
    <scope>NUCLEOTIDE SEQUENCE [LARGE SCALE GENOMIC DNA]</scope>
    <source>
        <strain evidence="3">KCTC 23707</strain>
    </source>
</reference>
<feature type="compositionally biased region" description="Polar residues" evidence="1">
    <location>
        <begin position="524"/>
        <end position="534"/>
    </location>
</feature>
<feature type="region of interest" description="Disordered" evidence="1">
    <location>
        <begin position="501"/>
        <end position="550"/>
    </location>
</feature>
<dbReference type="Proteomes" id="UP001597373">
    <property type="component" value="Unassembled WGS sequence"/>
</dbReference>
<proteinExistence type="predicted"/>
<evidence type="ECO:0000313" key="3">
    <source>
        <dbReference type="Proteomes" id="UP001597373"/>
    </source>
</evidence>
<sequence length="550" mass="62611">MAVKTEDKLRDFYDRRHPAYNELVGHWRFLEETYRGGRRWFEQNIHRYHKEGDSEYAARLRRAYRFNHTKEVVELLQKYLFKGDVQRNIEEAPDVVKEFWKRATLTGLDIHQFMRQVSAGTSITGRVAIVVDNNFRAPVNEDGKVRPVSVAEASKQSYRIYAYMVSAKDILDYAWDDDGDGELLWIKLREVVRDDKDPHNCSGELSERVRLWTRDGWELYEEVEAEGYHYRGGRRYRNRRVELVESGEHNLGFVPVKLVDHTISEDPYRVPGLIDDVAYLDCAVANYLSNLDAIIQDQTFSQLAIPAQAIQSGDDMFQKVLEMGTKRVFVYDGGAGSTAKPEYLSPDPKQAGVIIDVINKIINEIYHTIGLAGERTKQDNAVGIDNSSGVAKAYDFERVNSLLLSKAQICQAAENWIVRAVLAWAKEEAPEYDLVTYPSTFDIASLNDELITAEALAKIDAPAEVRREQMRTIVDKIFPQLKEDLRAKLLDDIDDWLEGSDMPVAPTSVSSSDDKPVAAPNRQGEVTRTTYSNNAAKTTRAAISRATRRT</sequence>
<evidence type="ECO:0008006" key="4">
    <source>
        <dbReference type="Google" id="ProtNLM"/>
    </source>
</evidence>